<dbReference type="InterPro" id="IPR011021">
    <property type="entry name" value="Arrestin-like_N"/>
</dbReference>
<protein>
    <recommendedName>
        <fullName evidence="2">Arrestin C-terminal-like domain-containing protein</fullName>
    </recommendedName>
</protein>
<dbReference type="GO" id="GO:0005829">
    <property type="term" value="C:cytosol"/>
    <property type="evidence" value="ECO:0007669"/>
    <property type="project" value="TreeGrafter"/>
</dbReference>
<feature type="compositionally biased region" description="Polar residues" evidence="1">
    <location>
        <begin position="501"/>
        <end position="510"/>
    </location>
</feature>
<accession>A0AA91T3W0</accession>
<dbReference type="Pfam" id="PF02752">
    <property type="entry name" value="Arrestin_C"/>
    <property type="match status" value="1"/>
</dbReference>
<dbReference type="InterPro" id="IPR014756">
    <property type="entry name" value="Ig_E-set"/>
</dbReference>
<proteinExistence type="predicted"/>
<dbReference type="GO" id="GO:0070086">
    <property type="term" value="P:ubiquitin-dependent endocytosis"/>
    <property type="evidence" value="ECO:0007669"/>
    <property type="project" value="TreeGrafter"/>
</dbReference>
<feature type="domain" description="Arrestin C-terminal-like" evidence="2">
    <location>
        <begin position="274"/>
        <end position="415"/>
    </location>
</feature>
<dbReference type="GO" id="GO:0005886">
    <property type="term" value="C:plasma membrane"/>
    <property type="evidence" value="ECO:0007669"/>
    <property type="project" value="TreeGrafter"/>
</dbReference>
<feature type="compositionally biased region" description="Polar residues" evidence="1">
    <location>
        <begin position="561"/>
        <end position="572"/>
    </location>
</feature>
<dbReference type="Proteomes" id="UP000195602">
    <property type="component" value="Unassembled WGS sequence"/>
</dbReference>
<dbReference type="SMART" id="SM01017">
    <property type="entry name" value="Arrestin_C"/>
    <property type="match status" value="1"/>
</dbReference>
<feature type="region of interest" description="Disordered" evidence="1">
    <location>
        <begin position="496"/>
        <end position="609"/>
    </location>
</feature>
<dbReference type="GO" id="GO:0030674">
    <property type="term" value="F:protein-macromolecule adaptor activity"/>
    <property type="evidence" value="ECO:0007669"/>
    <property type="project" value="TreeGrafter"/>
</dbReference>
<dbReference type="GO" id="GO:0031625">
    <property type="term" value="F:ubiquitin protein ligase binding"/>
    <property type="evidence" value="ECO:0007669"/>
    <property type="project" value="TreeGrafter"/>
</dbReference>
<feature type="compositionally biased region" description="Basic and acidic residues" evidence="1">
    <location>
        <begin position="600"/>
        <end position="609"/>
    </location>
</feature>
<feature type="compositionally biased region" description="Acidic residues" evidence="1">
    <location>
        <begin position="542"/>
        <end position="555"/>
    </location>
</feature>
<name>A0AA91T3W0_CLALS</name>
<reference evidence="3 4" key="1">
    <citation type="submission" date="2017-04" db="EMBL/GenBank/DDBJ databases">
        <title>Draft genome of the yeast Clavispora lusitaniae type strain CBS 6936.</title>
        <authorList>
            <person name="Durrens P."/>
            <person name="Klopp C."/>
            <person name="Biteau N."/>
            <person name="Fitton-Ouhabi V."/>
            <person name="Dementhon K."/>
            <person name="Accoceberry I."/>
            <person name="Sherman D.J."/>
            <person name="Noel T."/>
        </authorList>
    </citation>
    <scope>NUCLEOTIDE SEQUENCE [LARGE SCALE GENOMIC DNA]</scope>
    <source>
        <strain evidence="3 4">CBS 6936</strain>
    </source>
</reference>
<feature type="compositionally biased region" description="Polar residues" evidence="1">
    <location>
        <begin position="130"/>
        <end position="148"/>
    </location>
</feature>
<dbReference type="InterPro" id="IPR050357">
    <property type="entry name" value="Arrestin_domain-protein"/>
</dbReference>
<dbReference type="InterPro" id="IPR011022">
    <property type="entry name" value="Arrestin_C-like"/>
</dbReference>
<evidence type="ECO:0000313" key="4">
    <source>
        <dbReference type="Proteomes" id="UP000195602"/>
    </source>
</evidence>
<feature type="region of interest" description="Disordered" evidence="1">
    <location>
        <begin position="123"/>
        <end position="158"/>
    </location>
</feature>
<dbReference type="KEGG" id="clus:A9F13_01g00792"/>
<dbReference type="Gene3D" id="2.60.40.640">
    <property type="match status" value="2"/>
</dbReference>
<dbReference type="PANTHER" id="PTHR11188">
    <property type="entry name" value="ARRESTIN DOMAIN CONTAINING PROTEIN"/>
    <property type="match status" value="1"/>
</dbReference>
<dbReference type="EMBL" id="LYUB02000001">
    <property type="protein sequence ID" value="OVF10681.1"/>
    <property type="molecule type" value="Genomic_DNA"/>
</dbReference>
<feature type="region of interest" description="Disordered" evidence="1">
    <location>
        <begin position="451"/>
        <end position="482"/>
    </location>
</feature>
<feature type="compositionally biased region" description="Acidic residues" evidence="1">
    <location>
        <begin position="462"/>
        <end position="474"/>
    </location>
</feature>
<evidence type="ECO:0000313" key="3">
    <source>
        <dbReference type="EMBL" id="OVF10681.1"/>
    </source>
</evidence>
<gene>
    <name evidence="3" type="ORF">A9F13_01g00792</name>
</gene>
<feature type="compositionally biased region" description="Basic and acidic residues" evidence="1">
    <location>
        <begin position="451"/>
        <end position="461"/>
    </location>
</feature>
<dbReference type="AlphaFoldDB" id="A0AA91T3W0"/>
<comment type="caution">
    <text evidence="3">The sequence shown here is derived from an EMBL/GenBank/DDBJ whole genome shotgun (WGS) entry which is preliminary data.</text>
</comment>
<dbReference type="Pfam" id="PF00339">
    <property type="entry name" value="Arrestin_N"/>
    <property type="match status" value="1"/>
</dbReference>
<dbReference type="InterPro" id="IPR014752">
    <property type="entry name" value="Arrestin-like_C"/>
</dbReference>
<evidence type="ECO:0000259" key="2">
    <source>
        <dbReference type="SMART" id="SM01017"/>
    </source>
</evidence>
<dbReference type="PANTHER" id="PTHR11188:SF17">
    <property type="entry name" value="FI21816P1"/>
    <property type="match status" value="1"/>
</dbReference>
<organism evidence="3 4">
    <name type="scientific">Clavispora lusitaniae</name>
    <name type="common">Candida lusitaniae</name>
    <dbReference type="NCBI Taxonomy" id="36911"/>
    <lineage>
        <taxon>Eukaryota</taxon>
        <taxon>Fungi</taxon>
        <taxon>Dikarya</taxon>
        <taxon>Ascomycota</taxon>
        <taxon>Saccharomycotina</taxon>
        <taxon>Pichiomycetes</taxon>
        <taxon>Metschnikowiaceae</taxon>
        <taxon>Clavispora</taxon>
    </lineage>
</organism>
<sequence length="609" mass="67680">MVYFHQTAKDLAFFDIRLKTHGHKNNIVVRGNDAEVASIPVEGHVKISTQEDLHVKRIRLQLVGELHLDYYERSGSGNMAGLVCERDCAVKVVWPNLLTSAEGNIVYGDYGDSVVKLSKVDAYSRKPSRDNSSSDLLSIGSNHSSGDSGTKKRPGFSRASSQPILFKNHEESLFQIPRSGIDGTPYPLSKGSESHSFLLPQGNYSMPFHINLPSNVPESVEGLSTGKVLYKLVCTMERGRFDRAFYRARHFRILRTLHPQSMSLTDSIEFLNTWPGKLDFNVSTPRKALAMGTTVPIKLVIVPLVKGLSFKSMSATIVQHDHAKGLAGPSPEFEKLIGRQKLACEESEFTEDHWIVKGKYKVPSSLTELTPSCALKNDMISVKHRLSVGIHIKNADGHVSELKANLPVHIYMSPFHGYVTSRRLNVDAIHGNFIANTDSTKEDVIFDRRDTDLPEEGHPDDALDDENEIDEEQESAPPLYQQHVFDTVFDYTSAKSPMEQLRSSGNQSANGYFDIPRASSRSGTATPIDLNVLSKVPSYEQAVDDASDDDDDDEPAPLYPSGSQLDNLSAYVTSRLGERSASMSQLLSPDRFRHKSGSRLRFERKESPS</sequence>
<evidence type="ECO:0000256" key="1">
    <source>
        <dbReference type="SAM" id="MobiDB-lite"/>
    </source>
</evidence>
<dbReference type="SUPFAM" id="SSF81296">
    <property type="entry name" value="E set domains"/>
    <property type="match status" value="1"/>
</dbReference>